<comment type="caution">
    <text evidence="3">The sequence shown here is derived from an EMBL/GenBank/DDBJ whole genome shotgun (WGS) entry which is preliminary data.</text>
</comment>
<dbReference type="SUPFAM" id="SSF53474">
    <property type="entry name" value="alpha/beta-Hydrolases"/>
    <property type="match status" value="1"/>
</dbReference>
<evidence type="ECO:0000313" key="4">
    <source>
        <dbReference type="Proteomes" id="UP001203423"/>
    </source>
</evidence>
<dbReference type="InterPro" id="IPR029058">
    <property type="entry name" value="AB_hydrolase_fold"/>
</dbReference>
<dbReference type="GO" id="GO:0016787">
    <property type="term" value="F:hydrolase activity"/>
    <property type="evidence" value="ECO:0007669"/>
    <property type="project" value="UniProtKB-KW"/>
</dbReference>
<dbReference type="EMBL" id="JAKIKS010000122">
    <property type="protein sequence ID" value="MCL1127019.1"/>
    <property type="molecule type" value="Genomic_DNA"/>
</dbReference>
<dbReference type="Proteomes" id="UP001203423">
    <property type="component" value="Unassembled WGS sequence"/>
</dbReference>
<dbReference type="RefSeq" id="WP_248942425.1">
    <property type="nucleotide sequence ID" value="NZ_JAKIKS010000122.1"/>
</dbReference>
<accession>A0ABT0LH56</accession>
<reference evidence="3 4" key="1">
    <citation type="submission" date="2022-01" db="EMBL/GenBank/DDBJ databases">
        <title>Whole genome-based taxonomy of the Shewanellaceae.</title>
        <authorList>
            <person name="Martin-Rodriguez A.J."/>
        </authorList>
    </citation>
    <scope>NUCLEOTIDE SEQUENCE [LARGE SCALE GENOMIC DNA]</scope>
    <source>
        <strain evidence="3 4">DSM 17177</strain>
    </source>
</reference>
<evidence type="ECO:0000259" key="2">
    <source>
        <dbReference type="Pfam" id="PF00561"/>
    </source>
</evidence>
<name>A0ABT0LH56_9GAMM</name>
<keyword evidence="4" id="KW-1185">Reference proteome</keyword>
<dbReference type="Pfam" id="PF00561">
    <property type="entry name" value="Abhydrolase_1"/>
    <property type="match status" value="1"/>
</dbReference>
<keyword evidence="1 3" id="KW-0378">Hydrolase</keyword>
<evidence type="ECO:0000256" key="1">
    <source>
        <dbReference type="ARBA" id="ARBA00022801"/>
    </source>
</evidence>
<dbReference type="PRINTS" id="PR00111">
    <property type="entry name" value="ABHYDROLASE"/>
</dbReference>
<protein>
    <submittedName>
        <fullName evidence="3">Alpha/beta hydrolase</fullName>
    </submittedName>
</protein>
<feature type="domain" description="AB hydrolase-1" evidence="2">
    <location>
        <begin position="29"/>
        <end position="269"/>
    </location>
</feature>
<dbReference type="InterPro" id="IPR050266">
    <property type="entry name" value="AB_hydrolase_sf"/>
</dbReference>
<dbReference type="InterPro" id="IPR000073">
    <property type="entry name" value="AB_hydrolase_1"/>
</dbReference>
<evidence type="ECO:0000313" key="3">
    <source>
        <dbReference type="EMBL" id="MCL1127019.1"/>
    </source>
</evidence>
<dbReference type="Gene3D" id="3.40.50.1820">
    <property type="entry name" value="alpha/beta hydrolase"/>
    <property type="match status" value="1"/>
</dbReference>
<organism evidence="3 4">
    <name type="scientific">Shewanella surugensis</name>
    <dbReference type="NCBI Taxonomy" id="212020"/>
    <lineage>
        <taxon>Bacteria</taxon>
        <taxon>Pseudomonadati</taxon>
        <taxon>Pseudomonadota</taxon>
        <taxon>Gammaproteobacteria</taxon>
        <taxon>Alteromonadales</taxon>
        <taxon>Shewanellaceae</taxon>
        <taxon>Shewanella</taxon>
    </lineage>
</organism>
<gene>
    <name evidence="3" type="ORF">L2764_21710</name>
</gene>
<dbReference type="PANTHER" id="PTHR43798:SF31">
    <property type="entry name" value="AB HYDROLASE SUPERFAMILY PROTEIN YCLE"/>
    <property type="match status" value="1"/>
</dbReference>
<sequence>MDQQAYSEHYFHTNDDVKLHYIDMGKGLPVVMLPAWSQSVEEFKYQIQGMSESYRMIALDMRGHGQSEKVKYGYRIPRFAKDLHELLLALTLSDVVLVGHGMGAAVMLCYWDLFGDSLLSKMVIIDMPPMLVSNPIWSPQEMHSYGPLVDPTAVTDVMNLIEGHGGDNYRKTVLNCMLSQDVCPDKRQSIIQSRLKLPLAQAAQLFYSNYHQDWRDIFPRVTLPCLVVSGRASITAWRSQQWIADQLPQSKLIFFEENEGGKHFMFLENALKFNCILDDFIQS</sequence>
<proteinExistence type="predicted"/>
<dbReference type="PANTHER" id="PTHR43798">
    <property type="entry name" value="MONOACYLGLYCEROL LIPASE"/>
    <property type="match status" value="1"/>
</dbReference>